<dbReference type="PANTHER" id="PTHR35118">
    <property type="entry name" value="KINASE FAMILY PROTEIN"/>
    <property type="match status" value="1"/>
</dbReference>
<dbReference type="SUPFAM" id="SSF56112">
    <property type="entry name" value="Protein kinase-like (PK-like)"/>
    <property type="match status" value="1"/>
</dbReference>
<keyword evidence="3" id="KW-1185">Reference proteome</keyword>
<dbReference type="PANTHER" id="PTHR35118:SF3">
    <property type="entry name" value="PROTEIN KINASE SUPERFAMILY PROTEIN"/>
    <property type="match status" value="1"/>
</dbReference>
<gene>
    <name evidence="2" type="ORF">AXG93_2121s1240</name>
</gene>
<evidence type="ECO:0000256" key="1">
    <source>
        <dbReference type="SAM" id="MobiDB-lite"/>
    </source>
</evidence>
<name>A0A176WBA4_MARPO</name>
<protein>
    <recommendedName>
        <fullName evidence="4">Protein kinase domain-containing protein</fullName>
    </recommendedName>
</protein>
<accession>A0A176WBA4</accession>
<evidence type="ECO:0008006" key="4">
    <source>
        <dbReference type="Google" id="ProtNLM"/>
    </source>
</evidence>
<dbReference type="AlphaFoldDB" id="A0A176WBA4"/>
<reference evidence="2" key="1">
    <citation type="submission" date="2016-03" db="EMBL/GenBank/DDBJ databases">
        <title>Mechanisms controlling the formation of the plant cell surface in tip-growing cells are functionally conserved among land plants.</title>
        <authorList>
            <person name="Honkanen S."/>
            <person name="Jones V.A."/>
            <person name="Morieri G."/>
            <person name="Champion C."/>
            <person name="Hetherington A.J."/>
            <person name="Kelly S."/>
            <person name="Saint-Marcoux D."/>
            <person name="Proust H."/>
            <person name="Prescott H."/>
            <person name="Dolan L."/>
        </authorList>
    </citation>
    <scope>NUCLEOTIDE SEQUENCE [LARGE SCALE GENOMIC DNA]</scope>
    <source>
        <tissue evidence="2">Whole gametophyte</tissue>
    </source>
</reference>
<organism evidence="2 3">
    <name type="scientific">Marchantia polymorpha subsp. ruderalis</name>
    <dbReference type="NCBI Taxonomy" id="1480154"/>
    <lineage>
        <taxon>Eukaryota</taxon>
        <taxon>Viridiplantae</taxon>
        <taxon>Streptophyta</taxon>
        <taxon>Embryophyta</taxon>
        <taxon>Marchantiophyta</taxon>
        <taxon>Marchantiopsida</taxon>
        <taxon>Marchantiidae</taxon>
        <taxon>Marchantiales</taxon>
        <taxon>Marchantiaceae</taxon>
        <taxon>Marchantia</taxon>
    </lineage>
</organism>
<feature type="region of interest" description="Disordered" evidence="1">
    <location>
        <begin position="498"/>
        <end position="553"/>
    </location>
</feature>
<dbReference type="Gene3D" id="1.10.510.10">
    <property type="entry name" value="Transferase(Phosphotransferase) domain 1"/>
    <property type="match status" value="1"/>
</dbReference>
<evidence type="ECO:0000313" key="3">
    <source>
        <dbReference type="Proteomes" id="UP000077202"/>
    </source>
</evidence>
<dbReference type="Proteomes" id="UP000077202">
    <property type="component" value="Unassembled WGS sequence"/>
</dbReference>
<dbReference type="InterPro" id="IPR011009">
    <property type="entry name" value="Kinase-like_dom_sf"/>
</dbReference>
<dbReference type="EMBL" id="LVLJ01001331">
    <property type="protein sequence ID" value="OAE30450.1"/>
    <property type="molecule type" value="Genomic_DNA"/>
</dbReference>
<evidence type="ECO:0000313" key="2">
    <source>
        <dbReference type="EMBL" id="OAE30450.1"/>
    </source>
</evidence>
<proteinExistence type="predicted"/>
<sequence>MNHEAAAERKFKSWRVTIMRQRDPCEFPKNSFSLDLKLSTSYLNRSRPNCRQRKQNTNVELDLVCKSFIPDIILDSQQLTHRTTLRWPEEEELVVSSRETASFASQACGKRGLWVGSFPCTAGGEPVGDCQLPVVALGGLSAAAAELFVGFNRSFACMVHSTDARDGRRAKAAEAHVAKSGEIKVPSGTGKAGVLREFSKKFADSNVFISQLQDWLQEKLDQFEEESPPFPPPFQVEDLRQLDYALEGVLFQQLLRMPPPAAGPPSALVESDMYLAVEDFLHICAEGLWETFWNTDDSMPFFVNGPRGSGSKIHSVEKASSRGRVSALPGVALIARNGSGGYVMWDHIAQFVEVKSHVAITNQSGTGYVLTSESLGCALFHGLLMLLARASSDKKSAYRKSIDTAYVLVLDSKCGGVLRLKGDVSKLEMNLDSVYSSAGEWIRKHADIGLSNVDTVWNNLGNPNWGDLGTLQILMAIFHCIEQFKGTPRRSIAELAAEHNGRVQRRKSERRVLEVQENGNDSSHQHHSHRRSHREIVEIEEEEGPDGGKSPEHMKLEPGTILWLEDAHWQRGFQIHEDLGGGRRSVYGATSLDDMGKPLAVYVGAHPSQLEPSWEDMSMWYQVQRQTRVLNIMKQRGISSKYLPQLIASGRLMHPGPCTKKSPGGRCDHPWCGTPVLVTSPVGESLDVVVEREGFFSSEEALRCCHDCLSALRSSGSAGIQHGDINPEHVIRVNGADGEFYYVLVDWGRAVLEDRDSPAIAPRFSSTSALQEGKLCPASDAESLVYLLYFVCGGKTPEFDTMEAALQWRERVWARRAIQQQLGEVSAVLKAFADYVDSLCGTPYPVDYDIWLRRLSRALHHDDPGKKIDYPSTSGRLDYVAESSGTSGASLN</sequence>
<comment type="caution">
    <text evidence="2">The sequence shown here is derived from an EMBL/GenBank/DDBJ whole genome shotgun (WGS) entry which is preliminary data.</text>
</comment>